<dbReference type="Gene3D" id="3.40.50.720">
    <property type="entry name" value="NAD(P)-binding Rossmann-like Domain"/>
    <property type="match status" value="1"/>
</dbReference>
<evidence type="ECO:0000256" key="2">
    <source>
        <dbReference type="ARBA" id="ARBA00023002"/>
    </source>
</evidence>
<gene>
    <name evidence="3" type="ORF">K5L39_20150</name>
</gene>
<sequence length="270" mass="28276">MLPPDTYAGQVVVVTGGGTGLGKAMATEFARLGAAVAIASRKAEHRENGVRALQDLGARAIGVELDVRDDSAVAATFDRIEAELGPADVLINNAAGNFPSQAVKLSANAWRSVVDIVLNGTFLCSTEFARRAMTRSAPGAILNIGATYSWTGGPGTAHSAAAKAAVTNLTQSLAVEWAPNGIRVNCLAPGLFPHGDLPPVLLARQNPEADGKRIPAGRVGQPHELGWAATYLCSPYASYLTGHTLVLDGANWLRRGLTMPEFVPIDEQFP</sequence>
<dbReference type="Pfam" id="PF13561">
    <property type="entry name" value="adh_short_C2"/>
    <property type="match status" value="1"/>
</dbReference>
<dbReference type="InterPro" id="IPR045017">
    <property type="entry name" value="DECR2-like"/>
</dbReference>
<dbReference type="PANTHER" id="PTHR43296:SF2">
    <property type="entry name" value="PEROXISOMAL 2,4-DIENOYL-COA REDUCTASE [(3E)-ENOYL-COA-PRODUCING]"/>
    <property type="match status" value="1"/>
</dbReference>
<name>A0ABU5Z5I6_9MYCO</name>
<accession>A0ABU5Z5I6</accession>
<comment type="caution">
    <text evidence="3">The sequence shown here is derived from an EMBL/GenBank/DDBJ whole genome shotgun (WGS) entry which is preliminary data.</text>
</comment>
<keyword evidence="4" id="KW-1185">Reference proteome</keyword>
<dbReference type="PRINTS" id="PR00080">
    <property type="entry name" value="SDRFAMILY"/>
</dbReference>
<dbReference type="PRINTS" id="PR00081">
    <property type="entry name" value="GDHRDH"/>
</dbReference>
<dbReference type="EMBL" id="JAYJJQ010000027">
    <property type="protein sequence ID" value="MEB3071494.1"/>
    <property type="molecule type" value="Genomic_DNA"/>
</dbReference>
<dbReference type="SUPFAM" id="SSF51735">
    <property type="entry name" value="NAD(P)-binding Rossmann-fold domains"/>
    <property type="match status" value="1"/>
</dbReference>
<evidence type="ECO:0000313" key="3">
    <source>
        <dbReference type="EMBL" id="MEB3071494.1"/>
    </source>
</evidence>
<evidence type="ECO:0000313" key="4">
    <source>
        <dbReference type="Proteomes" id="UP001299283"/>
    </source>
</evidence>
<proteinExistence type="predicted"/>
<evidence type="ECO:0000256" key="1">
    <source>
        <dbReference type="ARBA" id="ARBA00022857"/>
    </source>
</evidence>
<protein>
    <submittedName>
        <fullName evidence="3">SDR family oxidoreductase</fullName>
    </submittedName>
</protein>
<keyword evidence="1" id="KW-0521">NADP</keyword>
<organism evidence="3 4">
    <name type="scientific">[Mycobacterium] vasticus</name>
    <dbReference type="NCBI Taxonomy" id="2875777"/>
    <lineage>
        <taxon>Bacteria</taxon>
        <taxon>Bacillati</taxon>
        <taxon>Actinomycetota</taxon>
        <taxon>Actinomycetes</taxon>
        <taxon>Mycobacteriales</taxon>
        <taxon>Mycobacteriaceae</taxon>
        <taxon>Mycolicibacter</taxon>
    </lineage>
</organism>
<dbReference type="InterPro" id="IPR002347">
    <property type="entry name" value="SDR_fam"/>
</dbReference>
<dbReference type="PANTHER" id="PTHR43296">
    <property type="entry name" value="PEROXISOMAL 2,4-DIENOYL-COA REDUCTASE"/>
    <property type="match status" value="1"/>
</dbReference>
<dbReference type="Proteomes" id="UP001299283">
    <property type="component" value="Unassembled WGS sequence"/>
</dbReference>
<keyword evidence="2" id="KW-0560">Oxidoreductase</keyword>
<dbReference type="InterPro" id="IPR036291">
    <property type="entry name" value="NAD(P)-bd_dom_sf"/>
</dbReference>
<dbReference type="RefSeq" id="WP_329779699.1">
    <property type="nucleotide sequence ID" value="NZ_JAYJJQ010000027.1"/>
</dbReference>
<reference evidence="3 4" key="1">
    <citation type="submission" date="2023-12" db="EMBL/GenBank/DDBJ databases">
        <title>Description of new species of Mycobacterium terrae complex isolated from sewage at the Sao Paulo Zoological Park Foundation in Brazil.</title>
        <authorList>
            <person name="Romagnoli C.L."/>
            <person name="Conceicao E.C."/>
            <person name="Machado E."/>
            <person name="Barreto L.B.P.F."/>
            <person name="Sharma A."/>
            <person name="Silva N.M."/>
            <person name="Marques L.E."/>
            <person name="Juliana M.A."/>
            <person name="Lourenco M.C.S."/>
            <person name="Digiampietri L.A."/>
            <person name="Suffys P.N."/>
            <person name="Viana-Niero C."/>
        </authorList>
    </citation>
    <scope>NUCLEOTIDE SEQUENCE [LARGE SCALE GENOMIC DNA]</scope>
    <source>
        <strain evidence="3 4">MYC017</strain>
    </source>
</reference>